<keyword evidence="10" id="KW-1185">Reference proteome</keyword>
<evidence type="ECO:0000256" key="4">
    <source>
        <dbReference type="ARBA" id="ARBA00023136"/>
    </source>
</evidence>
<evidence type="ECO:0000256" key="6">
    <source>
        <dbReference type="ARBA" id="ARBA00023316"/>
    </source>
</evidence>
<evidence type="ECO:0000313" key="10">
    <source>
        <dbReference type="Proteomes" id="UP001589610"/>
    </source>
</evidence>
<sequence>MNDLDMDFLVGSDDEGRPRRGSNTSPGRDSGGRRGRRRKRRRNRGGFLAPMLAIIVLIGGVGAAGFYGYTWVRDVMTPDDYTGQGSGEIVVEIKEGQSASDIAQTLQEQDVVKSVKAFVNAIGAAGKSASLQPGEYTMRKRMAAAEAVKLLDPDKRLREKVTLKEGLRLVDTLKQLSTETGKPLREFQQAARNVRELGLPSYARGKLEGYAFPATYEITPKMTALEILTKMVDRFNQTADKDDLQGKAKALGHTSHEIMTIASIVQAESGTKEDMGKVARVIYNRLDGNPPRELAMDSTVMYALNKYGIEASHKDLESKSPYNTYGRMGLPPGPIANPGDDAIQAALNPTKGDWIWFVTTCPAKRVTKFASLESDFLALKQEYERNKVNGC</sequence>
<comment type="subcellular location">
    <subcellularLocation>
        <location evidence="7">Cell membrane</location>
        <topology evidence="7">Single-pass membrane protein</topology>
    </subcellularLocation>
</comment>
<keyword evidence="1 7" id="KW-1003">Cell membrane</keyword>
<dbReference type="CDD" id="cd08010">
    <property type="entry name" value="MltG_like"/>
    <property type="match status" value="1"/>
</dbReference>
<evidence type="ECO:0000256" key="1">
    <source>
        <dbReference type="ARBA" id="ARBA00022475"/>
    </source>
</evidence>
<dbReference type="PANTHER" id="PTHR30518">
    <property type="entry name" value="ENDOLYTIC MUREIN TRANSGLYCOSYLASE"/>
    <property type="match status" value="1"/>
</dbReference>
<proteinExistence type="inferred from homology"/>
<dbReference type="NCBIfam" id="TIGR00247">
    <property type="entry name" value="endolytic transglycosylase MltG"/>
    <property type="match status" value="1"/>
</dbReference>
<dbReference type="Proteomes" id="UP001589610">
    <property type="component" value="Unassembled WGS sequence"/>
</dbReference>
<keyword evidence="6 7" id="KW-0961">Cell wall biogenesis/degradation</keyword>
<dbReference type="HAMAP" id="MF_02065">
    <property type="entry name" value="MltG"/>
    <property type="match status" value="1"/>
</dbReference>
<dbReference type="RefSeq" id="WP_386161627.1">
    <property type="nucleotide sequence ID" value="NZ_JBHMBS010000025.1"/>
</dbReference>
<keyword evidence="4 7" id="KW-0472">Membrane</keyword>
<feature type="compositionally biased region" description="Basic residues" evidence="8">
    <location>
        <begin position="33"/>
        <end position="42"/>
    </location>
</feature>
<dbReference type="InterPro" id="IPR003770">
    <property type="entry name" value="MLTG-like"/>
</dbReference>
<dbReference type="Pfam" id="PF02618">
    <property type="entry name" value="YceG"/>
    <property type="match status" value="1"/>
</dbReference>
<name>A0ABV5TNF8_9ACTN</name>
<comment type="catalytic activity">
    <reaction evidence="7">
        <text>a peptidoglycan chain = a peptidoglycan chain with N-acetyl-1,6-anhydromuramyl-[peptide] at the reducing end + a peptidoglycan chain with N-acetylglucosamine at the non-reducing end.</text>
        <dbReference type="EC" id="4.2.2.29"/>
    </reaction>
</comment>
<protein>
    <recommendedName>
        <fullName evidence="7">Endolytic murein transglycosylase</fullName>
        <ecNumber evidence="7">4.2.2.29</ecNumber>
    </recommendedName>
    <alternativeName>
        <fullName evidence="7">Peptidoglycan lytic transglycosylase</fullName>
    </alternativeName>
    <alternativeName>
        <fullName evidence="7">Peptidoglycan polymerization terminase</fullName>
    </alternativeName>
</protein>
<feature type="region of interest" description="Disordered" evidence="8">
    <location>
        <begin position="1"/>
        <end position="42"/>
    </location>
</feature>
<dbReference type="Gene3D" id="3.30.1490.480">
    <property type="entry name" value="Endolytic murein transglycosylase"/>
    <property type="match status" value="1"/>
</dbReference>
<gene>
    <name evidence="7 9" type="primary">mltG</name>
    <name evidence="9" type="ORF">ACFFRH_34700</name>
</gene>
<comment type="similarity">
    <text evidence="7">Belongs to the transglycosylase MltG family.</text>
</comment>
<comment type="function">
    <text evidence="7">Functions as a peptidoglycan terminase that cleaves nascent peptidoglycan strands endolytically to terminate their elongation.</text>
</comment>
<keyword evidence="5 7" id="KW-0456">Lyase</keyword>
<dbReference type="PANTHER" id="PTHR30518:SF2">
    <property type="entry name" value="ENDOLYTIC MUREIN TRANSGLYCOSYLASE"/>
    <property type="match status" value="1"/>
</dbReference>
<evidence type="ECO:0000313" key="9">
    <source>
        <dbReference type="EMBL" id="MFB9680654.1"/>
    </source>
</evidence>
<keyword evidence="2 7" id="KW-0812">Transmembrane</keyword>
<evidence type="ECO:0000256" key="2">
    <source>
        <dbReference type="ARBA" id="ARBA00022692"/>
    </source>
</evidence>
<feature type="site" description="Important for catalytic activity" evidence="7">
    <location>
        <position position="268"/>
    </location>
</feature>
<evidence type="ECO:0000256" key="3">
    <source>
        <dbReference type="ARBA" id="ARBA00022989"/>
    </source>
</evidence>
<dbReference type="EMBL" id="JBHMBS010000025">
    <property type="protein sequence ID" value="MFB9680654.1"/>
    <property type="molecule type" value="Genomic_DNA"/>
</dbReference>
<evidence type="ECO:0000256" key="5">
    <source>
        <dbReference type="ARBA" id="ARBA00023239"/>
    </source>
</evidence>
<dbReference type="EC" id="4.2.2.29" evidence="7"/>
<reference evidence="9 10" key="1">
    <citation type="submission" date="2024-09" db="EMBL/GenBank/DDBJ databases">
        <authorList>
            <person name="Sun Q."/>
            <person name="Mori K."/>
        </authorList>
    </citation>
    <scope>NUCLEOTIDE SEQUENCE [LARGE SCALE GENOMIC DNA]</scope>
    <source>
        <strain evidence="9 10">JCM 3028</strain>
    </source>
</reference>
<feature type="transmembrane region" description="Helical" evidence="7">
    <location>
        <begin position="46"/>
        <end position="69"/>
    </location>
</feature>
<accession>A0ABV5TNF8</accession>
<keyword evidence="3 7" id="KW-1133">Transmembrane helix</keyword>
<comment type="caution">
    <text evidence="9">The sequence shown here is derived from an EMBL/GenBank/DDBJ whole genome shotgun (WGS) entry which is preliminary data.</text>
</comment>
<evidence type="ECO:0000256" key="7">
    <source>
        <dbReference type="HAMAP-Rule" id="MF_02065"/>
    </source>
</evidence>
<organism evidence="9 10">
    <name type="scientific">Streptosporangium vulgare</name>
    <dbReference type="NCBI Taxonomy" id="46190"/>
    <lineage>
        <taxon>Bacteria</taxon>
        <taxon>Bacillati</taxon>
        <taxon>Actinomycetota</taxon>
        <taxon>Actinomycetes</taxon>
        <taxon>Streptosporangiales</taxon>
        <taxon>Streptosporangiaceae</taxon>
        <taxon>Streptosporangium</taxon>
    </lineage>
</organism>
<evidence type="ECO:0000256" key="8">
    <source>
        <dbReference type="SAM" id="MobiDB-lite"/>
    </source>
</evidence>